<evidence type="ECO:0000313" key="2">
    <source>
        <dbReference type="EMBL" id="WIM93048.1"/>
    </source>
</evidence>
<accession>A0ABY8W7M7</accession>
<keyword evidence="1" id="KW-0472">Membrane</keyword>
<feature type="transmembrane region" description="Helical" evidence="1">
    <location>
        <begin position="48"/>
        <end position="70"/>
    </location>
</feature>
<protein>
    <submittedName>
        <fullName evidence="2">Uncharacterized protein</fullName>
    </submittedName>
</protein>
<feature type="transmembrane region" description="Helical" evidence="1">
    <location>
        <begin position="100"/>
        <end position="120"/>
    </location>
</feature>
<evidence type="ECO:0000256" key="1">
    <source>
        <dbReference type="SAM" id="Phobius"/>
    </source>
</evidence>
<keyword evidence="1" id="KW-0812">Transmembrane</keyword>
<feature type="transmembrane region" description="Helical" evidence="1">
    <location>
        <begin position="132"/>
        <end position="150"/>
    </location>
</feature>
<proteinExistence type="predicted"/>
<keyword evidence="3" id="KW-1185">Reference proteome</keyword>
<name>A0ABY8W7M7_9ACTN</name>
<gene>
    <name evidence="2" type="ORF">ACTOB_005013</name>
</gene>
<evidence type="ECO:0000313" key="3">
    <source>
        <dbReference type="Proteomes" id="UP001240150"/>
    </source>
</evidence>
<reference evidence="2 3" key="1">
    <citation type="submission" date="2023-06" db="EMBL/GenBank/DDBJ databases">
        <authorList>
            <person name="Yushchuk O."/>
            <person name="Binda E."/>
            <person name="Ruckert-Reed C."/>
            <person name="Fedorenko V."/>
            <person name="Kalinowski J."/>
            <person name="Marinelli F."/>
        </authorList>
    </citation>
    <scope>NUCLEOTIDE SEQUENCE [LARGE SCALE GENOMIC DNA]</scope>
    <source>
        <strain evidence="2 3">NRRL 3884</strain>
    </source>
</reference>
<keyword evidence="1" id="KW-1133">Transmembrane helix</keyword>
<feature type="transmembrane region" description="Helical" evidence="1">
    <location>
        <begin position="7"/>
        <end position="28"/>
    </location>
</feature>
<sequence>MKYVVPLVGLGGAVLFGVLRLAYVFFYLPLRATPQEAGYGYLEILSGQLIGTAELVLLLAAALFAGTVALGSARHAVAGRWRDAVSLPGRQTLLRLARRCACAALATVLLCLPMLAWMFGEEAQRGTAVRNIYLLHFVPIPVLAVQASTVKVSWAATMPAGTPDISRRHCLLYLGKSAGTAVFYDVTTEESLQVSSTQILLTFPHTATVWDSGCA</sequence>
<dbReference type="Proteomes" id="UP001240150">
    <property type="component" value="Chromosome"/>
</dbReference>
<organism evidence="2 3">
    <name type="scientific">Actinoplanes oblitus</name>
    <dbReference type="NCBI Taxonomy" id="3040509"/>
    <lineage>
        <taxon>Bacteria</taxon>
        <taxon>Bacillati</taxon>
        <taxon>Actinomycetota</taxon>
        <taxon>Actinomycetes</taxon>
        <taxon>Micromonosporales</taxon>
        <taxon>Micromonosporaceae</taxon>
        <taxon>Actinoplanes</taxon>
    </lineage>
</organism>
<dbReference type="EMBL" id="CP126980">
    <property type="protein sequence ID" value="WIM93048.1"/>
    <property type="molecule type" value="Genomic_DNA"/>
</dbReference>
<dbReference type="RefSeq" id="WP_284914256.1">
    <property type="nucleotide sequence ID" value="NZ_CP126980.1"/>
</dbReference>